<feature type="non-terminal residue" evidence="2">
    <location>
        <position position="162"/>
    </location>
</feature>
<keyword evidence="3" id="KW-1185">Reference proteome</keyword>
<proteinExistence type="predicted"/>
<dbReference type="EMBL" id="JBAHYK010005351">
    <property type="protein sequence ID" value="KAL0562524.1"/>
    <property type="molecule type" value="Genomic_DNA"/>
</dbReference>
<dbReference type="Proteomes" id="UP001465976">
    <property type="component" value="Unassembled WGS sequence"/>
</dbReference>
<feature type="region of interest" description="Disordered" evidence="1">
    <location>
        <begin position="1"/>
        <end position="91"/>
    </location>
</feature>
<evidence type="ECO:0000313" key="3">
    <source>
        <dbReference type="Proteomes" id="UP001465976"/>
    </source>
</evidence>
<comment type="caution">
    <text evidence="2">The sequence shown here is derived from an EMBL/GenBank/DDBJ whole genome shotgun (WGS) entry which is preliminary data.</text>
</comment>
<feature type="non-terminal residue" evidence="2">
    <location>
        <position position="1"/>
    </location>
</feature>
<feature type="compositionally biased region" description="Polar residues" evidence="1">
    <location>
        <begin position="10"/>
        <end position="30"/>
    </location>
</feature>
<protein>
    <submittedName>
        <fullName evidence="2">Uncharacterized protein</fullName>
    </submittedName>
</protein>
<name>A0ABR3EI26_9AGAR</name>
<evidence type="ECO:0000256" key="1">
    <source>
        <dbReference type="SAM" id="MobiDB-lite"/>
    </source>
</evidence>
<organism evidence="2 3">
    <name type="scientific">Marasmius crinis-equi</name>
    <dbReference type="NCBI Taxonomy" id="585013"/>
    <lineage>
        <taxon>Eukaryota</taxon>
        <taxon>Fungi</taxon>
        <taxon>Dikarya</taxon>
        <taxon>Basidiomycota</taxon>
        <taxon>Agaricomycotina</taxon>
        <taxon>Agaricomycetes</taxon>
        <taxon>Agaricomycetidae</taxon>
        <taxon>Agaricales</taxon>
        <taxon>Marasmiineae</taxon>
        <taxon>Marasmiaceae</taxon>
        <taxon>Marasmius</taxon>
    </lineage>
</organism>
<gene>
    <name evidence="2" type="ORF">V5O48_019563</name>
</gene>
<accession>A0ABR3EI26</accession>
<feature type="compositionally biased region" description="Basic and acidic residues" evidence="1">
    <location>
        <begin position="49"/>
        <end position="89"/>
    </location>
</feature>
<sequence length="162" mass="18386">LYESGHEDSQLQSQEYVDNTFGDSHTTMSATIIEDSEVDAMSEGPTLCDMRDEIGSDAHEPRKETLNLEKLTENSEKTTERSRTSRDVSKLSMARALRAKGEAETACNKAEMRAQVSERRRFEAEQRRIEEGIAHSQAKRASVRREMELADEVEALQLELIH</sequence>
<reference evidence="2 3" key="1">
    <citation type="submission" date="2024-02" db="EMBL/GenBank/DDBJ databases">
        <title>A draft genome for the cacao thread blight pathogen Marasmius crinis-equi.</title>
        <authorList>
            <person name="Cohen S.P."/>
            <person name="Baruah I.K."/>
            <person name="Amoako-Attah I."/>
            <person name="Bukari Y."/>
            <person name="Meinhardt L.W."/>
            <person name="Bailey B.A."/>
        </authorList>
    </citation>
    <scope>NUCLEOTIDE SEQUENCE [LARGE SCALE GENOMIC DNA]</scope>
    <source>
        <strain evidence="2 3">GH-76</strain>
    </source>
</reference>
<evidence type="ECO:0000313" key="2">
    <source>
        <dbReference type="EMBL" id="KAL0562524.1"/>
    </source>
</evidence>